<proteinExistence type="predicted"/>
<sequence>MEEKRQEEVDLIQWHPTFFADVQVELRKESEKLSFQSEYQLSKKPMEIDVLIIKKKTEEPIEKNIGRIFRKYNIVEYKSPTDYLGIDDFYKVYGYACFYKADTGQENEIPVEELTITFVSTGYPRKMLCHLEKERGYTIENPEEGIYYVIGDKIPIQVIVISRLNPKKNLWLYSLTNKLENKEAIKMLLEDYKGKRSDNLYTAVMQVVMKANGERMKGEGSMVCEALMELMKDELEASKEEGKVLGQKLGEELGKELGKEIGQESAQLSAVKSLMKTLKLTLVQAMDALEIPENQRVKYMELLENEVDMVR</sequence>
<evidence type="ECO:0000313" key="1">
    <source>
        <dbReference type="EMBL" id="MCC2190840.1"/>
    </source>
</evidence>
<accession>A0AAE3DUQ9</accession>
<evidence type="ECO:0000313" key="2">
    <source>
        <dbReference type="Proteomes" id="UP001197875"/>
    </source>
</evidence>
<gene>
    <name evidence="1" type="ORF">LKD71_13700</name>
</gene>
<protein>
    <submittedName>
        <fullName evidence="1">3-isopropylmalate dehydrogenase</fullName>
    </submittedName>
</protein>
<keyword evidence="2" id="KW-1185">Reference proteome</keyword>
<dbReference type="RefSeq" id="WP_227615893.1">
    <property type="nucleotide sequence ID" value="NZ_JAJEPR010000029.1"/>
</dbReference>
<name>A0AAE3DUQ9_9FIRM</name>
<dbReference type="AlphaFoldDB" id="A0AAE3DUQ9"/>
<reference evidence="1 2" key="1">
    <citation type="submission" date="2021-10" db="EMBL/GenBank/DDBJ databases">
        <title>Anaerobic single-cell dispensing facilitates the cultivation of human gut bacteria.</title>
        <authorList>
            <person name="Afrizal A."/>
        </authorList>
    </citation>
    <scope>NUCLEOTIDE SEQUENCE [LARGE SCALE GENOMIC DNA]</scope>
    <source>
        <strain evidence="1 2">CLA-AA-H277</strain>
    </source>
</reference>
<comment type="caution">
    <text evidence="1">The sequence shown here is derived from an EMBL/GenBank/DDBJ whole genome shotgun (WGS) entry which is preliminary data.</text>
</comment>
<dbReference type="EMBL" id="JAJEPR010000029">
    <property type="protein sequence ID" value="MCC2190840.1"/>
    <property type="molecule type" value="Genomic_DNA"/>
</dbReference>
<dbReference type="Proteomes" id="UP001197875">
    <property type="component" value="Unassembled WGS sequence"/>
</dbReference>
<organism evidence="1 2">
    <name type="scientific">Fusicatenibacter faecihominis</name>
    <dbReference type="NCBI Taxonomy" id="2881276"/>
    <lineage>
        <taxon>Bacteria</taxon>
        <taxon>Bacillati</taxon>
        <taxon>Bacillota</taxon>
        <taxon>Clostridia</taxon>
        <taxon>Lachnospirales</taxon>
        <taxon>Lachnospiraceae</taxon>
        <taxon>Fusicatenibacter</taxon>
    </lineage>
</organism>